<keyword evidence="1" id="KW-0472">Membrane</keyword>
<keyword evidence="1" id="KW-1133">Transmembrane helix</keyword>
<evidence type="ECO:0000313" key="2">
    <source>
        <dbReference type="EMBL" id="BBY92549.1"/>
    </source>
</evidence>
<accession>A0A9W4BHN7</accession>
<evidence type="ECO:0000313" key="3">
    <source>
        <dbReference type="Proteomes" id="UP000465785"/>
    </source>
</evidence>
<feature type="transmembrane region" description="Helical" evidence="1">
    <location>
        <begin position="143"/>
        <end position="167"/>
    </location>
</feature>
<organism evidence="2 3">
    <name type="scientific">Mycobacterium gallinarum</name>
    <dbReference type="NCBI Taxonomy" id="39689"/>
    <lineage>
        <taxon>Bacteria</taxon>
        <taxon>Bacillati</taxon>
        <taxon>Actinomycetota</taxon>
        <taxon>Actinomycetes</taxon>
        <taxon>Mycobacteriales</taxon>
        <taxon>Mycobacteriaceae</taxon>
        <taxon>Mycobacterium</taxon>
    </lineage>
</organism>
<reference evidence="2 3" key="1">
    <citation type="journal article" date="2019" name="Emerg. Microbes Infect.">
        <title>Comprehensive subspecies identification of 175 nontuberculous mycobacteria species based on 7547 genomic profiles.</title>
        <authorList>
            <person name="Matsumoto Y."/>
            <person name="Kinjo T."/>
            <person name="Motooka D."/>
            <person name="Nabeya D."/>
            <person name="Jung N."/>
            <person name="Uechi K."/>
            <person name="Horii T."/>
            <person name="Iida T."/>
            <person name="Fujita J."/>
            <person name="Nakamura S."/>
        </authorList>
    </citation>
    <scope>NUCLEOTIDE SEQUENCE [LARGE SCALE GENOMIC DNA]</scope>
    <source>
        <strain evidence="2 3">JCM 6399</strain>
    </source>
</reference>
<dbReference type="EMBL" id="AP022601">
    <property type="protein sequence ID" value="BBY92549.1"/>
    <property type="molecule type" value="Genomic_DNA"/>
</dbReference>
<feature type="transmembrane region" description="Helical" evidence="1">
    <location>
        <begin position="209"/>
        <end position="231"/>
    </location>
</feature>
<feature type="transmembrane region" description="Helical" evidence="1">
    <location>
        <begin position="111"/>
        <end position="131"/>
    </location>
</feature>
<dbReference type="AlphaFoldDB" id="A0A9W4BHN7"/>
<evidence type="ECO:0008006" key="4">
    <source>
        <dbReference type="Google" id="ProtNLM"/>
    </source>
</evidence>
<evidence type="ECO:0000256" key="1">
    <source>
        <dbReference type="SAM" id="Phobius"/>
    </source>
</evidence>
<proteinExistence type="predicted"/>
<protein>
    <recommendedName>
        <fullName evidence="4">DUF998 domain-containing protein</fullName>
    </recommendedName>
</protein>
<keyword evidence="1" id="KW-0812">Transmembrane</keyword>
<sequence length="247" mass="26206">MRGEASRPAGAFRPADIPQLIYRVAVTTRRALSVVAALWISAAVIFIGFEAIAAAAIPSYSYTAKYISVLGVPEWSPRATLMNWGFYLQGALFLAGAVVAVRAVHPRRTGVALLLLTATNAVGNFLVGFVHGFSPLWNDGYEWLHGFGAFLAIGGGNAAIVVGSVVVGHAVSARWYQPIGVMIGVAGLVSAALLHTYTSWAVDFSHIGLVERACVYTIIGWQVFTGIVLLARPRNDVAAPRVEEGVA</sequence>
<gene>
    <name evidence="2" type="ORF">MGALJ_22180</name>
</gene>
<feature type="transmembrane region" description="Helical" evidence="1">
    <location>
        <begin position="179"/>
        <end position="197"/>
    </location>
</feature>
<dbReference type="Pfam" id="PF06197">
    <property type="entry name" value="DUF998"/>
    <property type="match status" value="1"/>
</dbReference>
<name>A0A9W4BHN7_9MYCO</name>
<feature type="transmembrane region" description="Helical" evidence="1">
    <location>
        <begin position="31"/>
        <end position="57"/>
    </location>
</feature>
<dbReference type="KEGG" id="mgau:MGALJ_22180"/>
<feature type="transmembrane region" description="Helical" evidence="1">
    <location>
        <begin position="84"/>
        <end position="104"/>
    </location>
</feature>
<dbReference type="InterPro" id="IPR009339">
    <property type="entry name" value="DUF998"/>
</dbReference>
<keyword evidence="3" id="KW-1185">Reference proteome</keyword>
<dbReference type="Proteomes" id="UP000465785">
    <property type="component" value="Chromosome"/>
</dbReference>
<dbReference type="RefSeq" id="WP_163729578.1">
    <property type="nucleotide sequence ID" value="NZ_AP022601.1"/>
</dbReference>